<evidence type="ECO:0000313" key="6">
    <source>
        <dbReference type="Proteomes" id="UP001626550"/>
    </source>
</evidence>
<proteinExistence type="predicted"/>
<dbReference type="SMART" id="SM00160">
    <property type="entry name" value="RanBD"/>
    <property type="match status" value="2"/>
</dbReference>
<evidence type="ECO:0000256" key="3">
    <source>
        <dbReference type="SAM" id="MobiDB-lite"/>
    </source>
</evidence>
<evidence type="ECO:0000256" key="1">
    <source>
        <dbReference type="ARBA" id="ARBA00004123"/>
    </source>
</evidence>
<dbReference type="SUPFAM" id="SSF50729">
    <property type="entry name" value="PH domain-like"/>
    <property type="match status" value="2"/>
</dbReference>
<comment type="subcellular location">
    <subcellularLocation>
        <location evidence="1">Nucleus</location>
    </subcellularLocation>
</comment>
<dbReference type="InterPro" id="IPR045255">
    <property type="entry name" value="RanBP1-like"/>
</dbReference>
<dbReference type="PROSITE" id="PS50196">
    <property type="entry name" value="RANBD1"/>
    <property type="match status" value="2"/>
</dbReference>
<evidence type="ECO:0000313" key="5">
    <source>
        <dbReference type="EMBL" id="KAL3312208.1"/>
    </source>
</evidence>
<dbReference type="PANTHER" id="PTHR23138">
    <property type="entry name" value="RAN BINDING PROTEIN"/>
    <property type="match status" value="1"/>
</dbReference>
<dbReference type="AlphaFoldDB" id="A0ABD2PYP8"/>
<dbReference type="GO" id="GO:0005634">
    <property type="term" value="C:nucleus"/>
    <property type="evidence" value="ECO:0007669"/>
    <property type="project" value="UniProtKB-SubCell"/>
</dbReference>
<dbReference type="Pfam" id="PF00638">
    <property type="entry name" value="Ran_BP1"/>
    <property type="match status" value="2"/>
</dbReference>
<feature type="region of interest" description="Disordered" evidence="3">
    <location>
        <begin position="44"/>
        <end position="74"/>
    </location>
</feature>
<sequence>MDNFEAHSENHSKVVEKEAQDASTITCQLKPSIFKAGFLSNKFSSPKTQTSEPEPIQTTENSHSIESNSNKPKVHLAPPNFSAVEEKSKLSSSNISSGFVFGQNISSKVVNSTDTSLKTETLFSAAPTSDSKECGNFFTQLAKACNPTESNFLKSDKSLSESAEETFKTKIASNFDLQKKVEVHTGEEDEITTHECSCRVYVMEDKRWNNLGSAYLHLNDPKNMSLQKSRLIARMAATLRVIINTQIYREMSIQLADPRSIRIGTVDPDSKLPKIFLLVLSTDSAESFYAKLVHRQINAPLSDKPTQSSTKEPQVSFRQSALSNTVKSLEANREIKSPKAGSKRPCEDSLEAPPAKPILAVSHPTSLIPPTSNSSQHVFGENIQNRVSNTCSLKGATNAMFNKNSESPNQLFTQLARRVCNKEENSQNTTNGDKKLEQEETLEESAARLQAEKDSKTTRLEAPDQSCTGEENEEMAIRTYCQVFFLNREKKTWECRGSVYLHVNDCIIDGVKKSRLVARVQKTHRLVVNSPIWKSMKVEMSNEKSLRCLIMNSGISDAAKEQQSSSQPNFEGCLLVFKNPNEAQILKEVLLERVNQAP</sequence>
<reference evidence="5 6" key="1">
    <citation type="submission" date="2024-11" db="EMBL/GenBank/DDBJ databases">
        <title>Adaptive evolution of stress response genes in parasites aligns with host niche diversity.</title>
        <authorList>
            <person name="Hahn C."/>
            <person name="Resl P."/>
        </authorList>
    </citation>
    <scope>NUCLEOTIDE SEQUENCE [LARGE SCALE GENOMIC DNA]</scope>
    <source>
        <strain evidence="5">EGGRZ-B1_66</strain>
        <tissue evidence="5">Body</tissue>
    </source>
</reference>
<dbReference type="InterPro" id="IPR000156">
    <property type="entry name" value="Ran_bind_dom"/>
</dbReference>
<keyword evidence="2" id="KW-0539">Nucleus</keyword>
<feature type="domain" description="RanBD1" evidence="4">
    <location>
        <begin position="177"/>
        <end position="254"/>
    </location>
</feature>
<gene>
    <name evidence="5" type="primary">RANBP3</name>
    <name evidence="5" type="ORF">Ciccas_009204</name>
</gene>
<evidence type="ECO:0000256" key="2">
    <source>
        <dbReference type="ARBA" id="ARBA00023242"/>
    </source>
</evidence>
<feature type="region of interest" description="Disordered" evidence="3">
    <location>
        <begin position="422"/>
        <end position="469"/>
    </location>
</feature>
<dbReference type="InterPro" id="IPR011993">
    <property type="entry name" value="PH-like_dom_sf"/>
</dbReference>
<dbReference type="Proteomes" id="UP001626550">
    <property type="component" value="Unassembled WGS sequence"/>
</dbReference>
<dbReference type="Gene3D" id="2.30.29.30">
    <property type="entry name" value="Pleckstrin-homology domain (PH domain)/Phosphotyrosine-binding domain (PTB)"/>
    <property type="match status" value="2"/>
</dbReference>
<accession>A0ABD2PYP8</accession>
<dbReference type="CDD" id="cd13180">
    <property type="entry name" value="RanBD_RanBP3"/>
    <property type="match status" value="1"/>
</dbReference>
<protein>
    <submittedName>
        <fullName evidence="5">Ran-binding protein 3</fullName>
    </submittedName>
</protein>
<keyword evidence="6" id="KW-1185">Reference proteome</keyword>
<feature type="compositionally biased region" description="Basic and acidic residues" evidence="3">
    <location>
        <begin position="450"/>
        <end position="462"/>
    </location>
</feature>
<comment type="caution">
    <text evidence="5">The sequence shown here is derived from an EMBL/GenBank/DDBJ whole genome shotgun (WGS) entry which is preliminary data.</text>
</comment>
<feature type="region of interest" description="Disordered" evidence="3">
    <location>
        <begin position="301"/>
        <end position="352"/>
    </location>
</feature>
<evidence type="ECO:0000259" key="4">
    <source>
        <dbReference type="PROSITE" id="PS50196"/>
    </source>
</evidence>
<feature type="compositionally biased region" description="Polar residues" evidence="3">
    <location>
        <begin position="44"/>
        <end position="71"/>
    </location>
</feature>
<feature type="domain" description="RanBD1" evidence="4">
    <location>
        <begin position="468"/>
        <end position="592"/>
    </location>
</feature>
<dbReference type="PANTHER" id="PTHR23138:SF142">
    <property type="entry name" value="RAN-BINDING PROTEIN 3B-RELATED"/>
    <property type="match status" value="1"/>
</dbReference>
<dbReference type="EMBL" id="JBJKFK010001800">
    <property type="protein sequence ID" value="KAL3312208.1"/>
    <property type="molecule type" value="Genomic_DNA"/>
</dbReference>
<organism evidence="5 6">
    <name type="scientific">Cichlidogyrus casuarinus</name>
    <dbReference type="NCBI Taxonomy" id="1844966"/>
    <lineage>
        <taxon>Eukaryota</taxon>
        <taxon>Metazoa</taxon>
        <taxon>Spiralia</taxon>
        <taxon>Lophotrochozoa</taxon>
        <taxon>Platyhelminthes</taxon>
        <taxon>Monogenea</taxon>
        <taxon>Monopisthocotylea</taxon>
        <taxon>Dactylogyridea</taxon>
        <taxon>Ancyrocephalidae</taxon>
        <taxon>Cichlidogyrus</taxon>
    </lineage>
</organism>
<feature type="compositionally biased region" description="Polar residues" evidence="3">
    <location>
        <begin position="304"/>
        <end position="327"/>
    </location>
</feature>
<name>A0ABD2PYP8_9PLAT</name>